<sequence length="94" mass="9973">MGLSALAIKLASKGVIGKVVGKGILGMTIVGNTLLPGFIKKALHIEEEVDTGAEAPSIFMDPEVWLLVGLIVFALIVTQEKKEKGEKEKGEQAE</sequence>
<dbReference type="AlphaFoldDB" id="A0A9W7CHV1"/>
<comment type="caution">
    <text evidence="1">The sequence shown here is derived from an EMBL/GenBank/DDBJ whole genome shotgun (WGS) entry which is preliminary data.</text>
</comment>
<dbReference type="Proteomes" id="UP001165160">
    <property type="component" value="Unassembled WGS sequence"/>
</dbReference>
<proteinExistence type="predicted"/>
<accession>A0A9W7CHV1</accession>
<reference evidence="2" key="1">
    <citation type="journal article" date="2023" name="Commun. Biol.">
        <title>Genome analysis of Parmales, the sister group of diatoms, reveals the evolutionary specialization of diatoms from phago-mixotrophs to photoautotrophs.</title>
        <authorList>
            <person name="Ban H."/>
            <person name="Sato S."/>
            <person name="Yoshikawa S."/>
            <person name="Yamada K."/>
            <person name="Nakamura Y."/>
            <person name="Ichinomiya M."/>
            <person name="Sato N."/>
            <person name="Blanc-Mathieu R."/>
            <person name="Endo H."/>
            <person name="Kuwata A."/>
            <person name="Ogata H."/>
        </authorList>
    </citation>
    <scope>NUCLEOTIDE SEQUENCE [LARGE SCALE GENOMIC DNA]</scope>
    <source>
        <strain evidence="2">NIES 3699</strain>
    </source>
</reference>
<dbReference type="EMBL" id="BRXX01000340">
    <property type="protein sequence ID" value="GMI06000.1"/>
    <property type="molecule type" value="Genomic_DNA"/>
</dbReference>
<name>A0A9W7CHV1_9STRA</name>
<gene>
    <name evidence="1" type="ORF">TrVE_jg12783</name>
</gene>
<organism evidence="1 2">
    <name type="scientific">Triparma verrucosa</name>
    <dbReference type="NCBI Taxonomy" id="1606542"/>
    <lineage>
        <taxon>Eukaryota</taxon>
        <taxon>Sar</taxon>
        <taxon>Stramenopiles</taxon>
        <taxon>Ochrophyta</taxon>
        <taxon>Bolidophyceae</taxon>
        <taxon>Parmales</taxon>
        <taxon>Triparmaceae</taxon>
        <taxon>Triparma</taxon>
    </lineage>
</organism>
<keyword evidence="2" id="KW-1185">Reference proteome</keyword>
<protein>
    <submittedName>
        <fullName evidence="1">Uncharacterized protein</fullName>
    </submittedName>
</protein>
<evidence type="ECO:0000313" key="1">
    <source>
        <dbReference type="EMBL" id="GMI06000.1"/>
    </source>
</evidence>
<evidence type="ECO:0000313" key="2">
    <source>
        <dbReference type="Proteomes" id="UP001165160"/>
    </source>
</evidence>